<dbReference type="EMBL" id="CAJNOU010000523">
    <property type="protein sequence ID" value="CAF1022116.1"/>
    <property type="molecule type" value="Genomic_DNA"/>
</dbReference>
<evidence type="ECO:0000256" key="1">
    <source>
        <dbReference type="SAM" id="Coils"/>
    </source>
</evidence>
<name>A0A814I8P6_9BILA</name>
<dbReference type="EMBL" id="CAJOAX010000187">
    <property type="protein sequence ID" value="CAF3533997.1"/>
    <property type="molecule type" value="Genomic_DNA"/>
</dbReference>
<evidence type="ECO:0000313" key="6">
    <source>
        <dbReference type="Proteomes" id="UP000663889"/>
    </source>
</evidence>
<organism evidence="3 6">
    <name type="scientific">Rotaria sordida</name>
    <dbReference type="NCBI Taxonomy" id="392033"/>
    <lineage>
        <taxon>Eukaryota</taxon>
        <taxon>Metazoa</taxon>
        <taxon>Spiralia</taxon>
        <taxon>Gnathifera</taxon>
        <taxon>Rotifera</taxon>
        <taxon>Eurotatoria</taxon>
        <taxon>Bdelloidea</taxon>
        <taxon>Philodinida</taxon>
        <taxon>Philodinidae</taxon>
        <taxon>Rotaria</taxon>
    </lineage>
</organism>
<evidence type="ECO:0000313" key="2">
    <source>
        <dbReference type="EMBL" id="CAF0945178.1"/>
    </source>
</evidence>
<dbReference type="Proteomes" id="UP000663889">
    <property type="component" value="Unassembled WGS sequence"/>
</dbReference>
<sequence>MRDIQGKYSKDLKAWSKKWIGTFEQNTSSLAYYETTHQMFISISSIGYELAKKIDYSHRQLRHASKLIPTEEQYTSREAQLEQARTSVNRTQNDLNAYERELRKLKDRLNRIKNQLTDPSSNEVEQSKLKLKRRDVENSIEQMKNNIEYATKMYQRAEKKYHKDTVVIFEQSQEDELDRLQSLRDTLVAFLEALDIKRGSWQDAIEKHDSKRDLNAWKQKFFSSSIRLPNAQ</sequence>
<proteinExistence type="predicted"/>
<protein>
    <submittedName>
        <fullName evidence="3">Uncharacterized protein</fullName>
    </submittedName>
</protein>
<dbReference type="Proteomes" id="UP000663874">
    <property type="component" value="Unassembled WGS sequence"/>
</dbReference>
<feature type="coiled-coil region" evidence="1">
    <location>
        <begin position="81"/>
        <end position="160"/>
    </location>
</feature>
<dbReference type="EMBL" id="CAJNOO010000445">
    <property type="protein sequence ID" value="CAF0945178.1"/>
    <property type="molecule type" value="Genomic_DNA"/>
</dbReference>
<dbReference type="Proteomes" id="UP000663882">
    <property type="component" value="Unassembled WGS sequence"/>
</dbReference>
<dbReference type="EMBL" id="CAJOBE010000295">
    <property type="protein sequence ID" value="CAF3616013.1"/>
    <property type="molecule type" value="Genomic_DNA"/>
</dbReference>
<evidence type="ECO:0000313" key="4">
    <source>
        <dbReference type="EMBL" id="CAF3533997.1"/>
    </source>
</evidence>
<dbReference type="Proteomes" id="UP000663823">
    <property type="component" value="Unassembled WGS sequence"/>
</dbReference>
<comment type="caution">
    <text evidence="3">The sequence shown here is derived from an EMBL/GenBank/DDBJ whole genome shotgun (WGS) entry which is preliminary data.</text>
</comment>
<reference evidence="3" key="1">
    <citation type="submission" date="2021-02" db="EMBL/GenBank/DDBJ databases">
        <authorList>
            <person name="Nowell W R."/>
        </authorList>
    </citation>
    <scope>NUCLEOTIDE SEQUENCE</scope>
</reference>
<gene>
    <name evidence="5" type="ORF">FNK824_LOCUS4158</name>
    <name evidence="4" type="ORF">OTI717_LOCUS3462</name>
    <name evidence="2" type="ORF">RFH988_LOCUS11317</name>
    <name evidence="3" type="ORF">SEV965_LOCUS11855</name>
</gene>
<dbReference type="AlphaFoldDB" id="A0A814I8P6"/>
<evidence type="ECO:0000313" key="3">
    <source>
        <dbReference type="EMBL" id="CAF1022116.1"/>
    </source>
</evidence>
<evidence type="ECO:0000313" key="5">
    <source>
        <dbReference type="EMBL" id="CAF3616013.1"/>
    </source>
</evidence>
<dbReference type="InterPro" id="IPR027267">
    <property type="entry name" value="AH/BAR_dom_sf"/>
</dbReference>
<keyword evidence="1" id="KW-0175">Coiled coil</keyword>
<dbReference type="SUPFAM" id="SSF103657">
    <property type="entry name" value="BAR/IMD domain-like"/>
    <property type="match status" value="1"/>
</dbReference>
<dbReference type="Gene3D" id="1.20.1270.60">
    <property type="entry name" value="Arfaptin homology (AH) domain/BAR domain"/>
    <property type="match status" value="1"/>
</dbReference>
<dbReference type="OrthoDB" id="10040923at2759"/>
<accession>A0A814I8P6</accession>